<name>A0A1F8E1A4_9BACT</name>
<organism evidence="1 2">
    <name type="scientific">Candidatus Wolfebacteria bacterium RIFOXYD1_FULL_48_65</name>
    <dbReference type="NCBI Taxonomy" id="1802561"/>
    <lineage>
        <taxon>Bacteria</taxon>
        <taxon>Candidatus Wolfeibacteriota</taxon>
    </lineage>
</organism>
<comment type="caution">
    <text evidence="1">The sequence shown here is derived from an EMBL/GenBank/DDBJ whole genome shotgun (WGS) entry which is preliminary data.</text>
</comment>
<evidence type="ECO:0000313" key="2">
    <source>
        <dbReference type="Proteomes" id="UP000179057"/>
    </source>
</evidence>
<dbReference type="EMBL" id="MGIV01000018">
    <property type="protein sequence ID" value="OGM93998.1"/>
    <property type="molecule type" value="Genomic_DNA"/>
</dbReference>
<evidence type="ECO:0000313" key="1">
    <source>
        <dbReference type="EMBL" id="OGM93998.1"/>
    </source>
</evidence>
<accession>A0A1F8E1A4</accession>
<gene>
    <name evidence="1" type="ORF">A2610_03725</name>
</gene>
<reference evidence="1 2" key="1">
    <citation type="journal article" date="2016" name="Nat. Commun.">
        <title>Thousands of microbial genomes shed light on interconnected biogeochemical processes in an aquifer system.</title>
        <authorList>
            <person name="Anantharaman K."/>
            <person name="Brown C.T."/>
            <person name="Hug L.A."/>
            <person name="Sharon I."/>
            <person name="Castelle C.J."/>
            <person name="Probst A.J."/>
            <person name="Thomas B.C."/>
            <person name="Singh A."/>
            <person name="Wilkins M.J."/>
            <person name="Karaoz U."/>
            <person name="Brodie E.L."/>
            <person name="Williams K.H."/>
            <person name="Hubbard S.S."/>
            <person name="Banfield J.F."/>
        </authorList>
    </citation>
    <scope>NUCLEOTIDE SEQUENCE [LARGE SCALE GENOMIC DNA]</scope>
</reference>
<proteinExistence type="predicted"/>
<sequence>MENAIKKSVSIEELLVGMSLLTFFQELVAIKDEELVDKLPPIKEGEIPLGDMTPFDKRLSHWFDLKASEIVAWGEEMQESICVTCKVCGTADAEMAPCADMFKLGDYVSERFHSFISESVSERFPRAKGDIALRQGFKIVTNVREKPENHFVCIGNFEDIAELLGPLSMQMSGKKPH</sequence>
<dbReference type="AlphaFoldDB" id="A0A1F8E1A4"/>
<dbReference type="Proteomes" id="UP000179057">
    <property type="component" value="Unassembled WGS sequence"/>
</dbReference>
<protein>
    <submittedName>
        <fullName evidence="1">Uncharacterized protein</fullName>
    </submittedName>
</protein>